<dbReference type="GO" id="GO:0006633">
    <property type="term" value="P:fatty acid biosynthetic process"/>
    <property type="evidence" value="ECO:0007669"/>
    <property type="project" value="TreeGrafter"/>
</dbReference>
<dbReference type="PANTHER" id="PTHR42760:SF121">
    <property type="entry name" value="3-OXOACYL-(ACYL-CARRIER-PROTEIN) REDUCTASE"/>
    <property type="match status" value="1"/>
</dbReference>
<proteinExistence type="inferred from homology"/>
<comment type="caution">
    <text evidence="3">The sequence shown here is derived from an EMBL/GenBank/DDBJ whole genome shotgun (WGS) entry which is preliminary data.</text>
</comment>
<dbReference type="PRINTS" id="PR00081">
    <property type="entry name" value="GDHRDH"/>
</dbReference>
<keyword evidence="2" id="KW-0521">NADP</keyword>
<dbReference type="FunFam" id="3.40.50.720:FF:000084">
    <property type="entry name" value="Short-chain dehydrogenase reductase"/>
    <property type="match status" value="1"/>
</dbReference>
<keyword evidence="4" id="KW-1185">Reference proteome</keyword>
<dbReference type="GO" id="GO:0016616">
    <property type="term" value="F:oxidoreductase activity, acting on the CH-OH group of donors, NAD or NADP as acceptor"/>
    <property type="evidence" value="ECO:0007669"/>
    <property type="project" value="TreeGrafter"/>
</dbReference>
<accession>A0AAD7DTA7</accession>
<dbReference type="SUPFAM" id="SSF51735">
    <property type="entry name" value="NAD(P)-binding Rossmann-fold domains"/>
    <property type="match status" value="1"/>
</dbReference>
<dbReference type="PANTHER" id="PTHR42760">
    <property type="entry name" value="SHORT-CHAIN DEHYDROGENASES/REDUCTASES FAMILY MEMBER"/>
    <property type="match status" value="1"/>
</dbReference>
<dbReference type="PROSITE" id="PS00061">
    <property type="entry name" value="ADH_SHORT"/>
    <property type="match status" value="1"/>
</dbReference>
<dbReference type="InterPro" id="IPR020904">
    <property type="entry name" value="Sc_DH/Rdtase_CS"/>
</dbReference>
<comment type="similarity">
    <text evidence="1">Belongs to the short-chain dehydrogenases/reductases (SDR) family.</text>
</comment>
<dbReference type="InterPro" id="IPR002347">
    <property type="entry name" value="SDR_fam"/>
</dbReference>
<gene>
    <name evidence="3" type="ORF">B0H17DRAFT_1196331</name>
</gene>
<evidence type="ECO:0000256" key="2">
    <source>
        <dbReference type="ARBA" id="ARBA00022857"/>
    </source>
</evidence>
<sequence>MPSKGTALVTGAARGIGKAIALRLADDGFDVAVNDISDNSEALAKVVDEIEAKGRAGSAHVTDVALDSQVRGMVEQVVETYGHLDVMVANAGVAGNISIADMTSAQWNHVMDVNAKGTFLCYKYAGIQMIKQGNGGRIIGASSIFGKQGSAFNFAYTASKFAVRGLTQAAAIEFGPHNITVNAYAPGPIDTDMLASLATGDIPPQVMINDFKKKSPLGIVGVPADIASLVSFIVSKESQFITGVWSDKEEQAVVPRQT</sequence>
<dbReference type="GO" id="GO:0048038">
    <property type="term" value="F:quinone binding"/>
    <property type="evidence" value="ECO:0007669"/>
    <property type="project" value="TreeGrafter"/>
</dbReference>
<dbReference type="Gene3D" id="3.40.50.720">
    <property type="entry name" value="NAD(P)-binding Rossmann-like Domain"/>
    <property type="match status" value="1"/>
</dbReference>
<evidence type="ECO:0000256" key="1">
    <source>
        <dbReference type="ARBA" id="ARBA00006484"/>
    </source>
</evidence>
<evidence type="ECO:0000313" key="4">
    <source>
        <dbReference type="Proteomes" id="UP001221757"/>
    </source>
</evidence>
<evidence type="ECO:0000313" key="3">
    <source>
        <dbReference type="EMBL" id="KAJ7699241.1"/>
    </source>
</evidence>
<name>A0AAD7DTA7_MYCRO</name>
<dbReference type="Proteomes" id="UP001221757">
    <property type="component" value="Unassembled WGS sequence"/>
</dbReference>
<dbReference type="PRINTS" id="PR00080">
    <property type="entry name" value="SDRFAMILY"/>
</dbReference>
<protein>
    <submittedName>
        <fullName evidence="3">NAD-binding protein</fullName>
    </submittedName>
</protein>
<dbReference type="EMBL" id="JARKIE010000023">
    <property type="protein sequence ID" value="KAJ7699241.1"/>
    <property type="molecule type" value="Genomic_DNA"/>
</dbReference>
<dbReference type="InterPro" id="IPR036291">
    <property type="entry name" value="NAD(P)-bd_dom_sf"/>
</dbReference>
<reference evidence="3" key="1">
    <citation type="submission" date="2023-03" db="EMBL/GenBank/DDBJ databases">
        <title>Massive genome expansion in bonnet fungi (Mycena s.s.) driven by repeated elements and novel gene families across ecological guilds.</title>
        <authorList>
            <consortium name="Lawrence Berkeley National Laboratory"/>
            <person name="Harder C.B."/>
            <person name="Miyauchi S."/>
            <person name="Viragh M."/>
            <person name="Kuo A."/>
            <person name="Thoen E."/>
            <person name="Andreopoulos B."/>
            <person name="Lu D."/>
            <person name="Skrede I."/>
            <person name="Drula E."/>
            <person name="Henrissat B."/>
            <person name="Morin E."/>
            <person name="Kohler A."/>
            <person name="Barry K."/>
            <person name="LaButti K."/>
            <person name="Morin E."/>
            <person name="Salamov A."/>
            <person name="Lipzen A."/>
            <person name="Mereny Z."/>
            <person name="Hegedus B."/>
            <person name="Baldrian P."/>
            <person name="Stursova M."/>
            <person name="Weitz H."/>
            <person name="Taylor A."/>
            <person name="Grigoriev I.V."/>
            <person name="Nagy L.G."/>
            <person name="Martin F."/>
            <person name="Kauserud H."/>
        </authorList>
    </citation>
    <scope>NUCLEOTIDE SEQUENCE</scope>
    <source>
        <strain evidence="3">CBHHK067</strain>
    </source>
</reference>
<dbReference type="Pfam" id="PF13561">
    <property type="entry name" value="adh_short_C2"/>
    <property type="match status" value="1"/>
</dbReference>
<organism evidence="3 4">
    <name type="scientific">Mycena rosella</name>
    <name type="common">Pink bonnet</name>
    <name type="synonym">Agaricus rosellus</name>
    <dbReference type="NCBI Taxonomy" id="1033263"/>
    <lineage>
        <taxon>Eukaryota</taxon>
        <taxon>Fungi</taxon>
        <taxon>Dikarya</taxon>
        <taxon>Basidiomycota</taxon>
        <taxon>Agaricomycotina</taxon>
        <taxon>Agaricomycetes</taxon>
        <taxon>Agaricomycetidae</taxon>
        <taxon>Agaricales</taxon>
        <taxon>Marasmiineae</taxon>
        <taxon>Mycenaceae</taxon>
        <taxon>Mycena</taxon>
    </lineage>
</organism>
<dbReference type="AlphaFoldDB" id="A0AAD7DTA7"/>